<keyword evidence="1" id="KW-0812">Transmembrane</keyword>
<dbReference type="KEGG" id="aqt:FN924_08820"/>
<sequence>MIEVLNNWMLESSQNFNMIVGLTMVMYVGSIAVLIFIGKKFGRPDERTNTIYFKITSCMFMTQLIMNSIFISLVDRDIDYFRQFFLLFQGIVFVVGAIYSYSLYKKDFK</sequence>
<gene>
    <name evidence="2" type="ORF">FN924_08820</name>
</gene>
<keyword evidence="1" id="KW-1133">Transmembrane helix</keyword>
<keyword evidence="3" id="KW-1185">Reference proteome</keyword>
<dbReference type="GO" id="GO:0016787">
    <property type="term" value="F:hydrolase activity"/>
    <property type="evidence" value="ECO:0007669"/>
    <property type="project" value="UniProtKB-KW"/>
</dbReference>
<accession>A0A516KFW6</accession>
<name>A0A516KFW6_9BACI</name>
<evidence type="ECO:0000313" key="2">
    <source>
        <dbReference type="EMBL" id="QDP40266.1"/>
    </source>
</evidence>
<feature type="transmembrane region" description="Helical" evidence="1">
    <location>
        <begin position="80"/>
        <end position="104"/>
    </location>
</feature>
<dbReference type="AlphaFoldDB" id="A0A516KFW6"/>
<evidence type="ECO:0000256" key="1">
    <source>
        <dbReference type="SAM" id="Phobius"/>
    </source>
</evidence>
<dbReference type="EMBL" id="CP041666">
    <property type="protein sequence ID" value="QDP40266.1"/>
    <property type="molecule type" value="Genomic_DNA"/>
</dbReference>
<reference evidence="2 3" key="1">
    <citation type="submission" date="2019-07" db="EMBL/GenBank/DDBJ databases">
        <authorList>
            <person name="Li J."/>
        </authorList>
    </citation>
    <scope>NUCLEOTIDE SEQUENCE [LARGE SCALE GENOMIC DNA]</scope>
    <source>
        <strain evidence="2 3">TKL69</strain>
    </source>
</reference>
<feature type="transmembrane region" description="Helical" evidence="1">
    <location>
        <begin position="51"/>
        <end position="74"/>
    </location>
</feature>
<protein>
    <submittedName>
        <fullName evidence="2">6-aminohexanoate hydrolase</fullName>
    </submittedName>
</protein>
<dbReference type="RefSeq" id="WP_143893675.1">
    <property type="nucleotide sequence ID" value="NZ_CP041666.1"/>
</dbReference>
<evidence type="ECO:0000313" key="3">
    <source>
        <dbReference type="Proteomes" id="UP000315215"/>
    </source>
</evidence>
<dbReference type="Proteomes" id="UP000315215">
    <property type="component" value="Chromosome"/>
</dbReference>
<feature type="transmembrane region" description="Helical" evidence="1">
    <location>
        <begin position="16"/>
        <end position="39"/>
    </location>
</feature>
<dbReference type="OrthoDB" id="2314354at2"/>
<keyword evidence="2" id="KW-0378">Hydrolase</keyword>
<organism evidence="2 3">
    <name type="scientific">Radiobacillus deserti</name>
    <dbReference type="NCBI Taxonomy" id="2594883"/>
    <lineage>
        <taxon>Bacteria</taxon>
        <taxon>Bacillati</taxon>
        <taxon>Bacillota</taxon>
        <taxon>Bacilli</taxon>
        <taxon>Bacillales</taxon>
        <taxon>Bacillaceae</taxon>
        <taxon>Radiobacillus</taxon>
    </lineage>
</organism>
<keyword evidence="1" id="KW-0472">Membrane</keyword>
<proteinExistence type="predicted"/>